<proteinExistence type="predicted"/>
<dbReference type="AlphaFoldDB" id="A6DNU2"/>
<dbReference type="EMBL" id="ABCK01000014">
    <property type="protein sequence ID" value="EDM26751.1"/>
    <property type="molecule type" value="Genomic_DNA"/>
</dbReference>
<dbReference type="OrthoDB" id="148404at2"/>
<evidence type="ECO:0000313" key="1">
    <source>
        <dbReference type="EMBL" id="EDM26751.1"/>
    </source>
</evidence>
<dbReference type="eggNOG" id="ENOG502Z7XW">
    <property type="taxonomic scope" value="Bacteria"/>
</dbReference>
<organism evidence="1 2">
    <name type="scientific">Lentisphaera araneosa HTCC2155</name>
    <dbReference type="NCBI Taxonomy" id="313628"/>
    <lineage>
        <taxon>Bacteria</taxon>
        <taxon>Pseudomonadati</taxon>
        <taxon>Lentisphaerota</taxon>
        <taxon>Lentisphaeria</taxon>
        <taxon>Lentisphaerales</taxon>
        <taxon>Lentisphaeraceae</taxon>
        <taxon>Lentisphaera</taxon>
    </lineage>
</organism>
<dbReference type="RefSeq" id="WP_007279529.1">
    <property type="nucleotide sequence ID" value="NZ_ABCK01000014.1"/>
</dbReference>
<keyword evidence="2" id="KW-1185">Reference proteome</keyword>
<protein>
    <recommendedName>
        <fullName evidence="3">DUF2851 domain-containing protein</fullName>
    </recommendedName>
</protein>
<accession>A6DNU2</accession>
<comment type="caution">
    <text evidence="1">The sequence shown here is derived from an EMBL/GenBank/DDBJ whole genome shotgun (WGS) entry which is preliminary data.</text>
</comment>
<dbReference type="Proteomes" id="UP000004947">
    <property type="component" value="Unassembled WGS sequence"/>
</dbReference>
<dbReference type="Pfam" id="PF11013">
    <property type="entry name" value="DUF2851"/>
    <property type="match status" value="1"/>
</dbReference>
<name>A6DNU2_9BACT</name>
<sequence length="422" mass="49286">MEFHEVEIKEIYLQALWNEQEFSRQLLSEQGQELEILFPGKWNTGAGPDFLDAHLIINGQEISGDVEIHFSPSDWKHHGHQGDPRYENVVLHAVWQSDNKLDPSGKSLLLMSEVCAMSLNELEEHYRNYSQQAKFKPIEGILEFASLSDKAMSDFLEQMAFLRLSQKCVQLDQQITKYGLEQAIYQKLMEAFGYSRNRQAFLTLAKAAKIEVLKSSSDPEALLWGESGLLQDQSQNEVHEELKVWHQEKWHAWANMRATFNPEIIWDRKNRPQNTPERRLAGLILFMKNINWDLQCFLQHLASEVQDLHSYFEGQSVMTSFCHLSKKFPKKITLVGESRQRELRLNIFYPYLFLRTHQGGAKEAIKKSYLNERKSDDTGLLREAACRFFIPPSRMKVVTKKFVHQQGLYYLLQNPEWLKECT</sequence>
<evidence type="ECO:0008006" key="3">
    <source>
        <dbReference type="Google" id="ProtNLM"/>
    </source>
</evidence>
<gene>
    <name evidence="1" type="ORF">LNTAR_18930</name>
</gene>
<reference evidence="1 2" key="1">
    <citation type="journal article" date="2010" name="J. Bacteriol.">
        <title>Genome sequence of Lentisphaera araneosa HTCC2155T, the type species of the order Lentisphaerales in the phylum Lentisphaerae.</title>
        <authorList>
            <person name="Thrash J.C."/>
            <person name="Cho J.C."/>
            <person name="Vergin K.L."/>
            <person name="Morris R.M."/>
            <person name="Giovannoni S.J."/>
        </authorList>
    </citation>
    <scope>NUCLEOTIDE SEQUENCE [LARGE SCALE GENOMIC DNA]</scope>
    <source>
        <strain evidence="1 2">HTCC2155</strain>
    </source>
</reference>
<dbReference type="InterPro" id="IPR021272">
    <property type="entry name" value="DUF2851"/>
</dbReference>
<dbReference type="STRING" id="313628.LNTAR_18930"/>
<evidence type="ECO:0000313" key="2">
    <source>
        <dbReference type="Proteomes" id="UP000004947"/>
    </source>
</evidence>